<dbReference type="PANTHER" id="PTHR42090">
    <property type="match status" value="1"/>
</dbReference>
<feature type="region of interest" description="Disordered" evidence="1">
    <location>
        <begin position="31"/>
        <end position="121"/>
    </location>
</feature>
<dbReference type="Proteomes" id="UP000235023">
    <property type="component" value="Unassembled WGS sequence"/>
</dbReference>
<keyword evidence="3" id="KW-1185">Reference proteome</keyword>
<feature type="compositionally biased region" description="Pro residues" evidence="1">
    <location>
        <begin position="65"/>
        <end position="74"/>
    </location>
</feature>
<dbReference type="PANTHER" id="PTHR42090:SF1">
    <property type="match status" value="1"/>
</dbReference>
<dbReference type="AlphaFoldDB" id="A0A2J5HKU4"/>
<evidence type="ECO:0000256" key="1">
    <source>
        <dbReference type="SAM" id="MobiDB-lite"/>
    </source>
</evidence>
<name>A0A2J5HKU4_9EURO</name>
<feature type="region of interest" description="Disordered" evidence="1">
    <location>
        <begin position="237"/>
        <end position="256"/>
    </location>
</feature>
<accession>A0A2J5HKU4</accession>
<reference evidence="3" key="1">
    <citation type="submission" date="2017-12" db="EMBL/GenBank/DDBJ databases">
        <authorList>
            <consortium name="DOE Joint Genome Institute"/>
            <person name="Mondo S.J."/>
            <person name="Kjaerbolling I."/>
            <person name="Vesth T.C."/>
            <person name="Frisvad J.C."/>
            <person name="Nybo J.L."/>
            <person name="Theobald S."/>
            <person name="Kuo A."/>
            <person name="Bowyer P."/>
            <person name="Matsuda Y."/>
            <person name="Lyhne E.K."/>
            <person name="Kogle M.E."/>
            <person name="Clum A."/>
            <person name="Lipzen A."/>
            <person name="Salamov A."/>
            <person name="Ngan C.Y."/>
            <person name="Daum C."/>
            <person name="Chiniquy J."/>
            <person name="Barry K."/>
            <person name="LaButti K."/>
            <person name="Haridas S."/>
            <person name="Simmons B.A."/>
            <person name="Magnuson J.K."/>
            <person name="Mortensen U.H."/>
            <person name="Larsen T.O."/>
            <person name="Grigoriev I.V."/>
            <person name="Baker S.E."/>
            <person name="Andersen M.R."/>
            <person name="Nordberg H.P."/>
            <person name="Cantor M.N."/>
            <person name="Hua S.X."/>
        </authorList>
    </citation>
    <scope>NUCLEOTIDE SEQUENCE [LARGE SCALE GENOMIC DNA]</scope>
    <source>
        <strain evidence="3">IBT 19404</strain>
    </source>
</reference>
<evidence type="ECO:0000313" key="2">
    <source>
        <dbReference type="EMBL" id="PLN77648.1"/>
    </source>
</evidence>
<dbReference type="EMBL" id="KZ559591">
    <property type="protein sequence ID" value="PLN77648.1"/>
    <property type="molecule type" value="Genomic_DNA"/>
</dbReference>
<evidence type="ECO:0000313" key="3">
    <source>
        <dbReference type="Proteomes" id="UP000235023"/>
    </source>
</evidence>
<proteinExistence type="predicted"/>
<gene>
    <name evidence="2" type="ORF">BDW42DRAFT_176423</name>
</gene>
<organism evidence="2 3">
    <name type="scientific">Aspergillus taichungensis</name>
    <dbReference type="NCBI Taxonomy" id="482145"/>
    <lineage>
        <taxon>Eukaryota</taxon>
        <taxon>Fungi</taxon>
        <taxon>Dikarya</taxon>
        <taxon>Ascomycota</taxon>
        <taxon>Pezizomycotina</taxon>
        <taxon>Eurotiomycetes</taxon>
        <taxon>Eurotiomycetidae</taxon>
        <taxon>Eurotiales</taxon>
        <taxon>Aspergillaceae</taxon>
        <taxon>Aspergillus</taxon>
        <taxon>Aspergillus subgen. Circumdati</taxon>
    </lineage>
</organism>
<feature type="compositionally biased region" description="Polar residues" evidence="1">
    <location>
        <begin position="47"/>
        <end position="57"/>
    </location>
</feature>
<dbReference type="OrthoDB" id="4220319at2759"/>
<feature type="compositionally biased region" description="Low complexity" evidence="1">
    <location>
        <begin position="75"/>
        <end position="107"/>
    </location>
</feature>
<sequence length="287" mass="31412">MMSRISLARGFKPPTPYTSLFLRTYAAPSMPRPDPPINNGPLFRNGPFSQTFNHSPRPSSQHLPNRPPPPPQPQPQATSTHHHQQQQSAKQDKQQQQQQQENSIPQPIWHTAPLPNPPEPTLISLVLDRQALHPSPAETAQFGTDDQVAQHPSSFDPSITAPEREFFVLDEECRVGGEADPLLVSPANREVSRLLSPAELDRAVQGGVKIGPSARGWTNKHGAVRVRAVSVPDVPAGGEEVGKMGKGKRGRGMSVGGRALGVDRYERLLRGLREVQRRGRSGREGTA</sequence>
<protein>
    <submittedName>
        <fullName evidence="2">Uncharacterized protein</fullName>
    </submittedName>
</protein>